<dbReference type="EMBL" id="LSRX01000210">
    <property type="protein sequence ID" value="OLQ04455.1"/>
    <property type="molecule type" value="Genomic_DNA"/>
</dbReference>
<comment type="caution">
    <text evidence="1">The sequence shown here is derived from an EMBL/GenBank/DDBJ whole genome shotgun (WGS) entry which is preliminary data.</text>
</comment>
<accession>A0A1Q9EAK0</accession>
<protein>
    <submittedName>
        <fullName evidence="1">Uncharacterized protein</fullName>
    </submittedName>
</protein>
<reference evidence="1 2" key="1">
    <citation type="submission" date="2016-02" db="EMBL/GenBank/DDBJ databases">
        <title>Genome analysis of coral dinoflagellate symbionts highlights evolutionary adaptations to a symbiotic lifestyle.</title>
        <authorList>
            <person name="Aranda M."/>
            <person name="Li Y."/>
            <person name="Liew Y.J."/>
            <person name="Baumgarten S."/>
            <person name="Simakov O."/>
            <person name="Wilson M."/>
            <person name="Piel J."/>
            <person name="Ashoor H."/>
            <person name="Bougouffa S."/>
            <person name="Bajic V.B."/>
            <person name="Ryu T."/>
            <person name="Ravasi T."/>
            <person name="Bayer T."/>
            <person name="Micklem G."/>
            <person name="Kim H."/>
            <person name="Bhak J."/>
            <person name="Lajeunesse T.C."/>
            <person name="Voolstra C.R."/>
        </authorList>
    </citation>
    <scope>NUCLEOTIDE SEQUENCE [LARGE SCALE GENOMIC DNA]</scope>
    <source>
        <strain evidence="1 2">CCMP2467</strain>
    </source>
</reference>
<gene>
    <name evidence="1" type="ORF">AK812_SmicGene12468</name>
</gene>
<dbReference type="AlphaFoldDB" id="A0A1Q9EAK0"/>
<proteinExistence type="predicted"/>
<evidence type="ECO:0000313" key="2">
    <source>
        <dbReference type="Proteomes" id="UP000186817"/>
    </source>
</evidence>
<dbReference type="Proteomes" id="UP000186817">
    <property type="component" value="Unassembled WGS sequence"/>
</dbReference>
<name>A0A1Q9EAK0_SYMMI</name>
<sequence>MGCTQANAVPPAASKICPPFSKLQSDKTAESKGEGGLSTSFVHLVSVAASPCRPWQSTLGSLRTIMEESERGREQTGAIWRQSSSPLECQEDSLAWKDAYAVLQGRPVEEVLHRLSEIQARPWQGLWRSWAAQLRSLPAQEGARPEVKEDWKAVEILEKMVSNDLTLNQALVISGLSAEGHTILAAGVHALQELLALQEELSWMTRAVAAALAVEPLRPRLAAALQRYSEQHAEEAAPTLGASESSMVKRAIAGFEFQGVLFRMVVDEEDWKTVCAEVRKARASVGWSEAARSAQTMATALSDCCRWLQEQSHQLRIAAPSGVDLQRWSASLPNPRRLLSLEVPLAAALRVSRGLPAKVSVECLALVFGAPPG</sequence>
<evidence type="ECO:0000313" key="1">
    <source>
        <dbReference type="EMBL" id="OLQ04455.1"/>
    </source>
</evidence>
<organism evidence="1 2">
    <name type="scientific">Symbiodinium microadriaticum</name>
    <name type="common">Dinoflagellate</name>
    <name type="synonym">Zooxanthella microadriatica</name>
    <dbReference type="NCBI Taxonomy" id="2951"/>
    <lineage>
        <taxon>Eukaryota</taxon>
        <taxon>Sar</taxon>
        <taxon>Alveolata</taxon>
        <taxon>Dinophyceae</taxon>
        <taxon>Suessiales</taxon>
        <taxon>Symbiodiniaceae</taxon>
        <taxon>Symbiodinium</taxon>
    </lineage>
</organism>
<dbReference type="OrthoDB" id="5370059at2759"/>
<keyword evidence="2" id="KW-1185">Reference proteome</keyword>